<evidence type="ECO:0000256" key="4">
    <source>
        <dbReference type="SAM" id="MobiDB-lite"/>
    </source>
</evidence>
<dbReference type="Proteomes" id="UP000178776">
    <property type="component" value="Chromosome"/>
</dbReference>
<evidence type="ECO:0000313" key="6">
    <source>
        <dbReference type="EMBL" id="AOZ48533.1"/>
    </source>
</evidence>
<dbReference type="PANTHER" id="PTHR47234:SF2">
    <property type="entry name" value="TONB-DEPENDENT RECEPTOR"/>
    <property type="match status" value="1"/>
</dbReference>
<dbReference type="AlphaFoldDB" id="A0A1D9LB83"/>
<feature type="region of interest" description="Disordered" evidence="4">
    <location>
        <begin position="137"/>
        <end position="158"/>
    </location>
</feature>
<dbReference type="STRING" id="1108595.BKX93_00015"/>
<evidence type="ECO:0000313" key="7">
    <source>
        <dbReference type="Proteomes" id="UP000178776"/>
    </source>
</evidence>
<dbReference type="InterPro" id="IPR000531">
    <property type="entry name" value="Beta-barrel_TonB"/>
</dbReference>
<evidence type="ECO:0000256" key="3">
    <source>
        <dbReference type="ARBA" id="ARBA00023237"/>
    </source>
</evidence>
<dbReference type="InterPro" id="IPR036942">
    <property type="entry name" value="Beta-barrel_TonB_sf"/>
</dbReference>
<reference evidence="6 7" key="1">
    <citation type="submission" date="2016-10" db="EMBL/GenBank/DDBJ databases">
        <title>Chromobacterium muskegensis sp. nov., an insecticidal bacterium isolated from Sphagnum bogs.</title>
        <authorList>
            <person name="Sparks M.E."/>
            <person name="Blackburn M.B."/>
            <person name="Gundersen-Rindal D.E."/>
            <person name="Mitchell A."/>
            <person name="Farrar R."/>
            <person name="Kuhar D."/>
        </authorList>
    </citation>
    <scope>NUCLEOTIDE SEQUENCE [LARGE SCALE GENOMIC DNA]</scope>
    <source>
        <strain evidence="6 7">21-1</strain>
    </source>
</reference>
<evidence type="ECO:0000259" key="5">
    <source>
        <dbReference type="Pfam" id="PF00593"/>
    </source>
</evidence>
<accession>A0A1D9LB83</accession>
<dbReference type="Pfam" id="PF00593">
    <property type="entry name" value="TonB_dep_Rec_b-barrel"/>
    <property type="match status" value="1"/>
</dbReference>
<dbReference type="EMBL" id="CP017707">
    <property type="protein sequence ID" value="AOZ48533.1"/>
    <property type="molecule type" value="Genomic_DNA"/>
</dbReference>
<dbReference type="GeneID" id="80368125"/>
<dbReference type="PANTHER" id="PTHR47234">
    <property type="match status" value="1"/>
</dbReference>
<evidence type="ECO:0000256" key="1">
    <source>
        <dbReference type="ARBA" id="ARBA00004442"/>
    </source>
</evidence>
<dbReference type="GO" id="GO:0009279">
    <property type="term" value="C:cell outer membrane"/>
    <property type="evidence" value="ECO:0007669"/>
    <property type="project" value="UniProtKB-SubCell"/>
</dbReference>
<gene>
    <name evidence="6" type="ORF">BKX93_00015</name>
</gene>
<dbReference type="RefSeq" id="WP_070978071.1">
    <property type="nucleotide sequence ID" value="NZ_CP017707.1"/>
</dbReference>
<protein>
    <recommendedName>
        <fullName evidence="5">TonB-dependent receptor-like beta-barrel domain-containing protein</fullName>
    </recommendedName>
</protein>
<comment type="subcellular location">
    <subcellularLocation>
        <location evidence="1">Cell outer membrane</location>
    </subcellularLocation>
</comment>
<feature type="domain" description="TonB-dependent receptor-like beta-barrel" evidence="5">
    <location>
        <begin position="45"/>
        <end position="142"/>
    </location>
</feature>
<evidence type="ECO:0000256" key="2">
    <source>
        <dbReference type="ARBA" id="ARBA00023136"/>
    </source>
</evidence>
<sequence>MKTALADFKASKEIFALPAGNVAAAIGGELRHEKLDSQIQDLAQYAIGSGIADSKSTKGSRNISALYLEAEVPVIKGLDVQLAARYDKYSDFGKAFNPKVAFKYQPASQIMFRGSASRGFRAPSLFDIFQPDAKTYTNGNNLDDPARCPNGTGQRRGQDGLRHHVFRQAGRQSQFGA</sequence>
<dbReference type="Gene3D" id="2.40.170.20">
    <property type="entry name" value="TonB-dependent receptor, beta-barrel domain"/>
    <property type="match status" value="1"/>
</dbReference>
<dbReference type="SUPFAM" id="SSF56935">
    <property type="entry name" value="Porins"/>
    <property type="match status" value="1"/>
</dbReference>
<keyword evidence="2" id="KW-0472">Membrane</keyword>
<dbReference type="KEGG" id="cvc:BKX93_00015"/>
<organism evidence="6 7">
    <name type="scientific">Chromobacterium vaccinii</name>
    <dbReference type="NCBI Taxonomy" id="1108595"/>
    <lineage>
        <taxon>Bacteria</taxon>
        <taxon>Pseudomonadati</taxon>
        <taxon>Pseudomonadota</taxon>
        <taxon>Betaproteobacteria</taxon>
        <taxon>Neisseriales</taxon>
        <taxon>Chromobacteriaceae</taxon>
        <taxon>Chromobacterium</taxon>
    </lineage>
</organism>
<proteinExistence type="predicted"/>
<name>A0A1D9LB83_9NEIS</name>
<keyword evidence="3" id="KW-0998">Cell outer membrane</keyword>